<sequence>MVPATTMEKSQKLTRFSAHLNPLLNKQVPHLRLRGFEEDAERYHLLYVDRRLQHVPSCLMQAFITAFSSVTTPLSFTQDQKDVTATQLLLDRWGHLSKMRQEVKSTSCCGTPVKKNLDNSTQVCKELYSVVFILAMEASTIYTKSLMAGNKKTVSSDKRSAGNNSWLQLANPKIWVQQQLNCSYILQNETAGTQHKGNDHPESPGNSVFIAAAATGATHVTQPTSSSTGPLLVFIGRGEDESSEAVHSVGERIKAFTNRGSKVREQLNYCICCYWKQNCARGTMNNNCGTKNMWVVNQSLTRKYRIFTKQELLRLRASPVTCGTAHAESLSSTTGPHLLQVDLAGLQYKATGSCRTHVYLSKHCGAPLSRGKQENWLVLLKNCNLESPTVFSERPWAVLGPREQDKPQLLEKNWAPRGFESRLTCRTHQNGVGWKAEMQVIAAVAEGKPARDKERSSKSAYLWGLIKTQLRCCIVSLPVTPGCSTQLFEQENKIKLPVLPRQKGVKNHPGCQAATGDHKEDLQVRGSTQHVCIQRKSTRAELRREAADTRLWQPYLKWKLLEAAPTQHQHHPLTKQPLQQSLKEIP</sequence>
<feature type="region of interest" description="Disordered" evidence="1">
    <location>
        <begin position="567"/>
        <end position="586"/>
    </location>
</feature>
<reference evidence="3" key="1">
    <citation type="journal article" date="2013" name="Nat. Genet.">
        <title>The duck genome and transcriptome provide insight into an avian influenza virus reservoir species.</title>
        <authorList>
            <person name="Huang Y."/>
            <person name="Li Y."/>
            <person name="Burt D.W."/>
            <person name="Chen H."/>
            <person name="Zhang Y."/>
            <person name="Qian W."/>
            <person name="Kim H."/>
            <person name="Gan S."/>
            <person name="Zhao Y."/>
            <person name="Li J."/>
            <person name="Yi K."/>
            <person name="Feng H."/>
            <person name="Zhu P."/>
            <person name="Li B."/>
            <person name="Liu Q."/>
            <person name="Fairley S."/>
            <person name="Magor K.E."/>
            <person name="Du Z."/>
            <person name="Hu X."/>
            <person name="Goodman L."/>
            <person name="Tafer H."/>
            <person name="Vignal A."/>
            <person name="Lee T."/>
            <person name="Kim K.W."/>
            <person name="Sheng Z."/>
            <person name="An Y."/>
            <person name="Searle S."/>
            <person name="Herrero J."/>
            <person name="Groenen M.A."/>
            <person name="Crooijmans R.P."/>
            <person name="Faraut T."/>
            <person name="Cai Q."/>
            <person name="Webster R.G."/>
            <person name="Aldridge J.R."/>
            <person name="Warren W.C."/>
            <person name="Bartschat S."/>
            <person name="Kehr S."/>
            <person name="Marz M."/>
            <person name="Stadler P.F."/>
            <person name="Smith J."/>
            <person name="Kraus R.H."/>
            <person name="Zhao Y."/>
            <person name="Ren L."/>
            <person name="Fei J."/>
            <person name="Morisson M."/>
            <person name="Kaiser P."/>
            <person name="Griffin D.K."/>
            <person name="Rao M."/>
            <person name="Pitel F."/>
            <person name="Wang J."/>
            <person name="Li N."/>
        </authorList>
    </citation>
    <scope>NUCLEOTIDE SEQUENCE [LARGE SCALE GENOMIC DNA]</scope>
</reference>
<gene>
    <name evidence="2" type="ORF">Anapl_09204</name>
</gene>
<proteinExistence type="predicted"/>
<feature type="compositionally biased region" description="Polar residues" evidence="1">
    <location>
        <begin position="576"/>
        <end position="586"/>
    </location>
</feature>
<dbReference type="EMBL" id="KB743612">
    <property type="protein sequence ID" value="EOA97745.1"/>
    <property type="molecule type" value="Genomic_DNA"/>
</dbReference>
<organism evidence="2 3">
    <name type="scientific">Anas platyrhynchos</name>
    <name type="common">Mallard</name>
    <name type="synonym">Anas boschas</name>
    <dbReference type="NCBI Taxonomy" id="8839"/>
    <lineage>
        <taxon>Eukaryota</taxon>
        <taxon>Metazoa</taxon>
        <taxon>Chordata</taxon>
        <taxon>Craniata</taxon>
        <taxon>Vertebrata</taxon>
        <taxon>Euteleostomi</taxon>
        <taxon>Archelosauria</taxon>
        <taxon>Archosauria</taxon>
        <taxon>Dinosauria</taxon>
        <taxon>Saurischia</taxon>
        <taxon>Theropoda</taxon>
        <taxon>Coelurosauria</taxon>
        <taxon>Aves</taxon>
        <taxon>Neognathae</taxon>
        <taxon>Galloanserae</taxon>
        <taxon>Anseriformes</taxon>
        <taxon>Anatidae</taxon>
        <taxon>Anatinae</taxon>
        <taxon>Anas</taxon>
    </lineage>
</organism>
<evidence type="ECO:0000313" key="3">
    <source>
        <dbReference type="Proteomes" id="UP000296049"/>
    </source>
</evidence>
<dbReference type="AlphaFoldDB" id="R0JKD2"/>
<protein>
    <submittedName>
        <fullName evidence="2">Uncharacterized protein</fullName>
    </submittedName>
</protein>
<dbReference type="Proteomes" id="UP000296049">
    <property type="component" value="Unassembled WGS sequence"/>
</dbReference>
<accession>R0JKD2</accession>
<name>R0JKD2_ANAPL</name>
<evidence type="ECO:0000313" key="2">
    <source>
        <dbReference type="EMBL" id="EOA97745.1"/>
    </source>
</evidence>
<keyword evidence="3" id="KW-1185">Reference proteome</keyword>
<evidence type="ECO:0000256" key="1">
    <source>
        <dbReference type="SAM" id="MobiDB-lite"/>
    </source>
</evidence>